<dbReference type="Proteomes" id="UP000016936">
    <property type="component" value="Unassembled WGS sequence"/>
</dbReference>
<dbReference type="HOGENOM" id="CLU_046000_0_0_1"/>
<dbReference type="OrthoDB" id="3693168at2759"/>
<dbReference type="EMBL" id="KB445584">
    <property type="protein sequence ID" value="EMD86727.1"/>
    <property type="molecule type" value="Genomic_DNA"/>
</dbReference>
<organism evidence="2 3">
    <name type="scientific">Cochliobolus heterostrophus (strain C5 / ATCC 48332 / race O)</name>
    <name type="common">Southern corn leaf blight fungus</name>
    <name type="synonym">Bipolaris maydis</name>
    <dbReference type="NCBI Taxonomy" id="701091"/>
    <lineage>
        <taxon>Eukaryota</taxon>
        <taxon>Fungi</taxon>
        <taxon>Dikarya</taxon>
        <taxon>Ascomycota</taxon>
        <taxon>Pezizomycotina</taxon>
        <taxon>Dothideomycetes</taxon>
        <taxon>Pleosporomycetidae</taxon>
        <taxon>Pleosporales</taxon>
        <taxon>Pleosporineae</taxon>
        <taxon>Pleosporaceae</taxon>
        <taxon>Bipolaris</taxon>
    </lineage>
</organism>
<reference evidence="2 3" key="1">
    <citation type="journal article" date="2012" name="PLoS Pathog.">
        <title>Diverse lifestyles and strategies of plant pathogenesis encoded in the genomes of eighteen Dothideomycetes fungi.</title>
        <authorList>
            <person name="Ohm R.A."/>
            <person name="Feau N."/>
            <person name="Henrissat B."/>
            <person name="Schoch C.L."/>
            <person name="Horwitz B.A."/>
            <person name="Barry K.W."/>
            <person name="Condon B.J."/>
            <person name="Copeland A.C."/>
            <person name="Dhillon B."/>
            <person name="Glaser F."/>
            <person name="Hesse C.N."/>
            <person name="Kosti I."/>
            <person name="LaButti K."/>
            <person name="Lindquist E.A."/>
            <person name="Lucas S."/>
            <person name="Salamov A.A."/>
            <person name="Bradshaw R.E."/>
            <person name="Ciuffetti L."/>
            <person name="Hamelin R.C."/>
            <person name="Kema G.H.J."/>
            <person name="Lawrence C."/>
            <person name="Scott J.A."/>
            <person name="Spatafora J.W."/>
            <person name="Turgeon B.G."/>
            <person name="de Wit P.J.G.M."/>
            <person name="Zhong S."/>
            <person name="Goodwin S.B."/>
            <person name="Grigoriev I.V."/>
        </authorList>
    </citation>
    <scope>NUCLEOTIDE SEQUENCE [LARGE SCALE GENOMIC DNA]</scope>
    <source>
        <strain evidence="3">C5 / ATCC 48332 / race O</strain>
    </source>
</reference>
<protein>
    <submittedName>
        <fullName evidence="2">Uncharacterized protein</fullName>
    </submittedName>
</protein>
<evidence type="ECO:0000313" key="3">
    <source>
        <dbReference type="Proteomes" id="UP000016936"/>
    </source>
</evidence>
<evidence type="ECO:0000256" key="1">
    <source>
        <dbReference type="SAM" id="MobiDB-lite"/>
    </source>
</evidence>
<keyword evidence="3" id="KW-1185">Reference proteome</keyword>
<name>M2UFL9_COCH5</name>
<reference evidence="3" key="2">
    <citation type="journal article" date="2013" name="PLoS Genet.">
        <title>Comparative genome structure, secondary metabolite, and effector coding capacity across Cochliobolus pathogens.</title>
        <authorList>
            <person name="Condon B.J."/>
            <person name="Leng Y."/>
            <person name="Wu D."/>
            <person name="Bushley K.E."/>
            <person name="Ohm R.A."/>
            <person name="Otillar R."/>
            <person name="Martin J."/>
            <person name="Schackwitz W."/>
            <person name="Grimwood J."/>
            <person name="MohdZainudin N."/>
            <person name="Xue C."/>
            <person name="Wang R."/>
            <person name="Manning V.A."/>
            <person name="Dhillon B."/>
            <person name="Tu Z.J."/>
            <person name="Steffenson B.J."/>
            <person name="Salamov A."/>
            <person name="Sun H."/>
            <person name="Lowry S."/>
            <person name="LaButti K."/>
            <person name="Han J."/>
            <person name="Copeland A."/>
            <person name="Lindquist E."/>
            <person name="Barry K."/>
            <person name="Schmutz J."/>
            <person name="Baker S.E."/>
            <person name="Ciuffetti L.M."/>
            <person name="Grigoriev I.V."/>
            <person name="Zhong S."/>
            <person name="Turgeon B.G."/>
        </authorList>
    </citation>
    <scope>NUCLEOTIDE SEQUENCE [LARGE SCALE GENOMIC DNA]</scope>
    <source>
        <strain evidence="3">C5 / ATCC 48332 / race O</strain>
    </source>
</reference>
<dbReference type="AlphaFoldDB" id="M2UFL9"/>
<accession>M2UFL9</accession>
<feature type="region of interest" description="Disordered" evidence="1">
    <location>
        <begin position="188"/>
        <end position="258"/>
    </location>
</feature>
<dbReference type="OMA" id="KETWHEP"/>
<evidence type="ECO:0000313" key="2">
    <source>
        <dbReference type="EMBL" id="EMD86727.1"/>
    </source>
</evidence>
<proteinExistence type="predicted"/>
<gene>
    <name evidence="2" type="ORF">COCHEDRAFT_1160388</name>
</gene>
<sequence length="472" mass="52763">MHNVRNLVRKNGVPAFAYPAHDASTLWSCNLKIIHRNTEFTISLEHPMDVDGEQRLVTLRYEGDNLVHGGMSLEYRDIKVPAEPVFGKLRQGNPKPQLLLLMLAQATNICIYFDTCWLGENTAEFQEIVRSSQAFVGVPLIPQFTSLYQKADWQILNFILAAERRTYIPSEDSVSEAILSIERVSAEAPPSEDAIHDNPPPYAHDNNMLGKRSRPDSSLTLDAQDLKRARGHSCSSSETELATPAPSLRAESTASSTATVPADLFQEAVTSAVEKVLSPMLEKKLVQLVREELPRVVAELFRETPTGQSPSQCLSPASPCNRIPNVLTHHDATSTHHPTLNTMINEAVQKALKETWHEPLDRHHQSITISLDEHSEDLRIGLEASHEDHMFDCNDKRYEMEAEFNQHLLDALDAFVDIVDKVVENCLNKFGDTISNQVFFRRGDALVASKQSQRATSLPVSTYDNKRIAEGA</sequence>